<gene>
    <name evidence="2" type="ORF">GCM10009823_11910</name>
</gene>
<dbReference type="InterPro" id="IPR036663">
    <property type="entry name" value="Fumarylacetoacetase_C_sf"/>
</dbReference>
<dbReference type="Proteomes" id="UP001500984">
    <property type="component" value="Unassembled WGS sequence"/>
</dbReference>
<comment type="caution">
    <text evidence="2">The sequence shown here is derived from an EMBL/GenBank/DDBJ whole genome shotgun (WGS) entry which is preliminary data.</text>
</comment>
<dbReference type="PANTHER" id="PTHR43211:SF1">
    <property type="entry name" value="BLL6422 PROTEIN"/>
    <property type="match status" value="1"/>
</dbReference>
<keyword evidence="2" id="KW-0378">Hydrolase</keyword>
<dbReference type="Pfam" id="PF01557">
    <property type="entry name" value="FAA_hydrolase"/>
    <property type="match status" value="1"/>
</dbReference>
<protein>
    <submittedName>
        <fullName evidence="2">Fumarylacetoacetate hydrolase family protein</fullName>
    </submittedName>
</protein>
<dbReference type="Gene3D" id="3.90.850.10">
    <property type="entry name" value="Fumarylacetoacetase-like, C-terminal domain"/>
    <property type="match status" value="1"/>
</dbReference>
<evidence type="ECO:0000313" key="3">
    <source>
        <dbReference type="Proteomes" id="UP001500984"/>
    </source>
</evidence>
<proteinExistence type="predicted"/>
<accession>A0ABP5I749</accession>
<dbReference type="PANTHER" id="PTHR43211">
    <property type="entry name" value="FUMARYLACETOACETATE HYDROLASE"/>
    <property type="match status" value="1"/>
</dbReference>
<keyword evidence="3" id="KW-1185">Reference proteome</keyword>
<dbReference type="RefSeq" id="WP_344336188.1">
    <property type="nucleotide sequence ID" value="NZ_BAAAPZ010000004.1"/>
</dbReference>
<dbReference type="InterPro" id="IPR011234">
    <property type="entry name" value="Fumarylacetoacetase-like_C"/>
</dbReference>
<evidence type="ECO:0000259" key="1">
    <source>
        <dbReference type="Pfam" id="PF01557"/>
    </source>
</evidence>
<sequence>MRFASLRTADGQELGLVAEDLFHPVPGYRDVSEAIERGADLHALGEAARREDGRAFDEEDLASPLRPPAMRDCMCFHEHIRNCSPEGALDPLHSQFPAFYISNGNAVIGPREDVRIPPGSARFDVELELCAVLARAVSNPTPEEARAAILGYTTYLDWSARDLQMQEMTLRLGPAKGKDSATTLGPYFVTADEFAGRESGLSYDVPMRAWINGRQITAGNWNTINWNMGDVIAYAARGTTLSAGEVLGSGTVGGGCLIEHELTGSETFTRYLRPGDVVETSIDLLGSTRQRIVEGLPVHPLSSGY</sequence>
<evidence type="ECO:0000313" key="2">
    <source>
        <dbReference type="EMBL" id="GAA2093512.1"/>
    </source>
</evidence>
<feature type="domain" description="Fumarylacetoacetase-like C-terminal" evidence="1">
    <location>
        <begin position="72"/>
        <end position="293"/>
    </location>
</feature>
<reference evidence="3" key="1">
    <citation type="journal article" date="2019" name="Int. J. Syst. Evol. Microbiol.">
        <title>The Global Catalogue of Microorganisms (GCM) 10K type strain sequencing project: providing services to taxonomists for standard genome sequencing and annotation.</title>
        <authorList>
            <consortium name="The Broad Institute Genomics Platform"/>
            <consortium name="The Broad Institute Genome Sequencing Center for Infectious Disease"/>
            <person name="Wu L."/>
            <person name="Ma J."/>
        </authorList>
    </citation>
    <scope>NUCLEOTIDE SEQUENCE [LARGE SCALE GENOMIC DNA]</scope>
    <source>
        <strain evidence="3">JCM 15900</strain>
    </source>
</reference>
<dbReference type="EMBL" id="BAAAPZ010000004">
    <property type="protein sequence ID" value="GAA2093512.1"/>
    <property type="molecule type" value="Genomic_DNA"/>
</dbReference>
<organism evidence="2 3">
    <name type="scientific">Brevibacterium salitolerans</name>
    <dbReference type="NCBI Taxonomy" id="1403566"/>
    <lineage>
        <taxon>Bacteria</taxon>
        <taxon>Bacillati</taxon>
        <taxon>Actinomycetota</taxon>
        <taxon>Actinomycetes</taxon>
        <taxon>Micrococcales</taxon>
        <taxon>Brevibacteriaceae</taxon>
        <taxon>Brevibacterium</taxon>
    </lineage>
</organism>
<dbReference type="SUPFAM" id="SSF56529">
    <property type="entry name" value="FAH"/>
    <property type="match status" value="1"/>
</dbReference>
<dbReference type="GO" id="GO:0016787">
    <property type="term" value="F:hydrolase activity"/>
    <property type="evidence" value="ECO:0007669"/>
    <property type="project" value="UniProtKB-KW"/>
</dbReference>
<name>A0ABP5I749_9MICO</name>